<dbReference type="RefSeq" id="XP_034077397.1">
    <property type="nucleotide sequence ID" value="XM_034221506.1"/>
</dbReference>
<dbReference type="Gene3D" id="2.60.40.10">
    <property type="entry name" value="Immunoglobulins"/>
    <property type="match status" value="1"/>
</dbReference>
<evidence type="ECO:0000256" key="2">
    <source>
        <dbReference type="SAM" id="SignalP"/>
    </source>
</evidence>
<name>A0A6P8VLV6_GYMAC</name>
<dbReference type="AlphaFoldDB" id="A0A6P8VLV6"/>
<gene>
    <name evidence="5" type="primary">LOC117549514</name>
</gene>
<dbReference type="KEGG" id="gacu:117549514"/>
<dbReference type="Pfam" id="PF09294">
    <property type="entry name" value="Interfer-bind"/>
    <property type="match status" value="1"/>
</dbReference>
<dbReference type="InParanoid" id="A0A6P8VLV6"/>
<dbReference type="Pfam" id="PF01108">
    <property type="entry name" value="Tissue_fac"/>
    <property type="match status" value="1"/>
</dbReference>
<dbReference type="InterPro" id="IPR013783">
    <property type="entry name" value="Ig-like_fold"/>
</dbReference>
<feature type="domain" description="Fibronectin type-III" evidence="3">
    <location>
        <begin position="119"/>
        <end position="222"/>
    </location>
</feature>
<feature type="transmembrane region" description="Helical" evidence="1">
    <location>
        <begin position="226"/>
        <end position="249"/>
    </location>
</feature>
<evidence type="ECO:0000313" key="5">
    <source>
        <dbReference type="RefSeq" id="XP_034077397.1"/>
    </source>
</evidence>
<keyword evidence="1" id="KW-0812">Transmembrane</keyword>
<dbReference type="Proteomes" id="UP000515161">
    <property type="component" value="Unplaced"/>
</dbReference>
<dbReference type="SUPFAM" id="SSF49265">
    <property type="entry name" value="Fibronectin type III"/>
    <property type="match status" value="2"/>
</dbReference>
<evidence type="ECO:0000256" key="1">
    <source>
        <dbReference type="SAM" id="Phobius"/>
    </source>
</evidence>
<dbReference type="PROSITE" id="PS50853">
    <property type="entry name" value="FN3"/>
    <property type="match status" value="1"/>
</dbReference>
<keyword evidence="1" id="KW-1133">Transmembrane helix</keyword>
<dbReference type="GO" id="GO:0005886">
    <property type="term" value="C:plasma membrane"/>
    <property type="evidence" value="ECO:0007669"/>
    <property type="project" value="TreeGrafter"/>
</dbReference>
<dbReference type="PANTHER" id="PTHR20859:SF46">
    <property type="entry name" value="INTERFERON GAMMA RECEPTOR 2"/>
    <property type="match status" value="1"/>
</dbReference>
<keyword evidence="2" id="KW-0732">Signal</keyword>
<keyword evidence="4" id="KW-1185">Reference proteome</keyword>
<evidence type="ECO:0000259" key="3">
    <source>
        <dbReference type="PROSITE" id="PS50853"/>
    </source>
</evidence>
<reference evidence="5" key="1">
    <citation type="submission" date="2025-08" db="UniProtKB">
        <authorList>
            <consortium name="RefSeq"/>
        </authorList>
    </citation>
    <scope>IDENTIFICATION</scope>
</reference>
<dbReference type="InterPro" id="IPR050650">
    <property type="entry name" value="Type-II_Cytokine-TF_Rcpt"/>
</dbReference>
<dbReference type="GO" id="GO:0004896">
    <property type="term" value="F:cytokine receptor activity"/>
    <property type="evidence" value="ECO:0007669"/>
    <property type="project" value="TreeGrafter"/>
</dbReference>
<feature type="signal peptide" evidence="2">
    <location>
        <begin position="1"/>
        <end position="15"/>
    </location>
</feature>
<keyword evidence="1" id="KW-0472">Membrane</keyword>
<dbReference type="InterPro" id="IPR003961">
    <property type="entry name" value="FN3_dom"/>
</dbReference>
<dbReference type="InterPro" id="IPR036116">
    <property type="entry name" value="FN3_sf"/>
</dbReference>
<dbReference type="GeneID" id="117549514"/>
<proteinExistence type="predicted"/>
<protein>
    <submittedName>
        <fullName evidence="5">Interleukin-10 receptor subunit beta-like</fullName>
    </submittedName>
</protein>
<evidence type="ECO:0000313" key="4">
    <source>
        <dbReference type="Proteomes" id="UP000515161"/>
    </source>
</evidence>
<dbReference type="PANTHER" id="PTHR20859">
    <property type="entry name" value="INTERFERON/INTERLEUKIN RECEPTOR"/>
    <property type="match status" value="1"/>
</dbReference>
<dbReference type="OrthoDB" id="8724082at2759"/>
<organism evidence="4 5">
    <name type="scientific">Gymnodraco acuticeps</name>
    <name type="common">Antarctic dragonfish</name>
    <dbReference type="NCBI Taxonomy" id="8218"/>
    <lineage>
        <taxon>Eukaryota</taxon>
        <taxon>Metazoa</taxon>
        <taxon>Chordata</taxon>
        <taxon>Craniata</taxon>
        <taxon>Vertebrata</taxon>
        <taxon>Euteleostomi</taxon>
        <taxon>Actinopterygii</taxon>
        <taxon>Neopterygii</taxon>
        <taxon>Teleostei</taxon>
        <taxon>Neoteleostei</taxon>
        <taxon>Acanthomorphata</taxon>
        <taxon>Eupercaria</taxon>
        <taxon>Perciformes</taxon>
        <taxon>Notothenioidei</taxon>
        <taxon>Bathydraconidae</taxon>
        <taxon>Gymnodraco</taxon>
    </lineage>
</organism>
<dbReference type="InterPro" id="IPR015373">
    <property type="entry name" value="Interferon/interleukin_rcp_dom"/>
</dbReference>
<accession>A0A6P8VLV6</accession>
<sequence>MSAAVCVFILSAVCGHTVVSGGLSRPTKVRLTSQDMNLVLSWDSPAGPAGLLYTAEYKCSVNSYRASCVNISTLECDFTRIPQGIYQFGKYTGRVRAQSGTETSAWVESNNITLDRETFITSPNVSLLSIAAAIEVIIEDPVFRISSLRAIYSSATYNITYWQDGQRQKTKNMSNILQNRVVLSDLEPWTRYCVQVQISTRRRPNHLSQPSTAICESTTIDEEAPWVAAVVTFVVTAMAVALVVIVVVYRKHISRFLCPKDELPQHFNEDLTKRHNSSWYIAIAEEIFHQVSIIPDSSVLEAEHPLEAEPPHNTQT</sequence>
<feature type="chain" id="PRO_5027848186" evidence="2">
    <location>
        <begin position="16"/>
        <end position="316"/>
    </location>
</feature>